<proteinExistence type="predicted"/>
<accession>A0A5B9WEM1</accession>
<dbReference type="EMBL" id="CP042997">
    <property type="protein sequence ID" value="QEH38330.1"/>
    <property type="molecule type" value="Genomic_DNA"/>
</dbReference>
<evidence type="ECO:0000313" key="1">
    <source>
        <dbReference type="EMBL" id="QEH38330.1"/>
    </source>
</evidence>
<dbReference type="OrthoDB" id="287470at2"/>
<reference evidence="1 2" key="1">
    <citation type="submission" date="2019-08" db="EMBL/GenBank/DDBJ databases">
        <title>Deep-cultivation of Planctomycetes and their phenomic and genomic characterization uncovers novel biology.</title>
        <authorList>
            <person name="Wiegand S."/>
            <person name="Jogler M."/>
            <person name="Boedeker C."/>
            <person name="Pinto D."/>
            <person name="Vollmers J."/>
            <person name="Rivas-Marin E."/>
            <person name="Kohn T."/>
            <person name="Peeters S.H."/>
            <person name="Heuer A."/>
            <person name="Rast P."/>
            <person name="Oberbeckmann S."/>
            <person name="Bunk B."/>
            <person name="Jeske O."/>
            <person name="Meyerdierks A."/>
            <person name="Storesund J.E."/>
            <person name="Kallscheuer N."/>
            <person name="Luecker S."/>
            <person name="Lage O.M."/>
            <person name="Pohl T."/>
            <person name="Merkel B.J."/>
            <person name="Hornburger P."/>
            <person name="Mueller R.-W."/>
            <person name="Bruemmer F."/>
            <person name="Labrenz M."/>
            <person name="Spormann A.M."/>
            <person name="Op den Camp H."/>
            <person name="Overmann J."/>
            <person name="Amann R."/>
            <person name="Jetten M.S.M."/>
            <person name="Mascher T."/>
            <person name="Medema M.H."/>
            <person name="Devos D.P."/>
            <person name="Kaster A.-K."/>
            <person name="Ovreas L."/>
            <person name="Rohde M."/>
            <person name="Galperin M.Y."/>
            <person name="Jogler C."/>
        </authorList>
    </citation>
    <scope>NUCLEOTIDE SEQUENCE [LARGE SCALE GENOMIC DNA]</scope>
    <source>
        <strain evidence="1 2">OJF2</strain>
    </source>
</reference>
<name>A0A5B9WEM1_9BACT</name>
<dbReference type="RefSeq" id="WP_148597781.1">
    <property type="nucleotide sequence ID" value="NZ_CP042997.1"/>
</dbReference>
<evidence type="ECO:0000313" key="2">
    <source>
        <dbReference type="Proteomes" id="UP000324233"/>
    </source>
</evidence>
<sequence length="89" mass="9612">MAGYDPEIPEVRLCEVGNEQEAAMVVGLLNEEDIPARSDATGSSPAFGGLPFESGHAIFVPASEAKKACEILSRYPHFKDLKDVHEPLD</sequence>
<organism evidence="1 2">
    <name type="scientific">Aquisphaera giovannonii</name>
    <dbReference type="NCBI Taxonomy" id="406548"/>
    <lineage>
        <taxon>Bacteria</taxon>
        <taxon>Pseudomonadati</taxon>
        <taxon>Planctomycetota</taxon>
        <taxon>Planctomycetia</taxon>
        <taxon>Isosphaerales</taxon>
        <taxon>Isosphaeraceae</taxon>
        <taxon>Aquisphaera</taxon>
    </lineage>
</organism>
<protein>
    <submittedName>
        <fullName evidence="1">Uncharacterized protein</fullName>
    </submittedName>
</protein>
<dbReference type="AlphaFoldDB" id="A0A5B9WEM1"/>
<dbReference type="Proteomes" id="UP000324233">
    <property type="component" value="Chromosome"/>
</dbReference>
<keyword evidence="2" id="KW-1185">Reference proteome</keyword>
<gene>
    <name evidence="1" type="ORF">OJF2_69310</name>
</gene>
<dbReference type="KEGG" id="agv:OJF2_69310"/>